<organism evidence="2 3">
    <name type="scientific">Mariprofundus ferrooxydans PV-1</name>
    <dbReference type="NCBI Taxonomy" id="314345"/>
    <lineage>
        <taxon>Bacteria</taxon>
        <taxon>Pseudomonadati</taxon>
        <taxon>Pseudomonadota</taxon>
        <taxon>Candidatius Mariprofundia</taxon>
        <taxon>Mariprofundales</taxon>
        <taxon>Mariprofundaceae</taxon>
        <taxon>Mariprofundus</taxon>
    </lineage>
</organism>
<proteinExistence type="predicted"/>
<dbReference type="EMBL" id="AATS01000001">
    <property type="protein sequence ID" value="EAU55875.1"/>
    <property type="molecule type" value="Genomic_DNA"/>
</dbReference>
<comment type="caution">
    <text evidence="2">The sequence shown here is derived from an EMBL/GenBank/DDBJ whole genome shotgun (WGS) entry which is preliminary data.</text>
</comment>
<dbReference type="Pfam" id="PF08768">
    <property type="entry name" value="THAP4_heme-bd"/>
    <property type="match status" value="1"/>
</dbReference>
<reference evidence="2 3" key="1">
    <citation type="submission" date="2006-09" db="EMBL/GenBank/DDBJ databases">
        <authorList>
            <person name="Emerson D."/>
            <person name="Ferriera S."/>
            <person name="Johnson J."/>
            <person name="Kravitz S."/>
            <person name="Halpern A."/>
            <person name="Remington K."/>
            <person name="Beeson K."/>
            <person name="Tran B."/>
            <person name="Rogers Y.-H."/>
            <person name="Friedman R."/>
            <person name="Venter J.C."/>
        </authorList>
    </citation>
    <scope>NUCLEOTIDE SEQUENCE [LARGE SCALE GENOMIC DNA]</scope>
    <source>
        <strain evidence="2 3">PV-1</strain>
    </source>
</reference>
<evidence type="ECO:0000259" key="1">
    <source>
        <dbReference type="Pfam" id="PF08768"/>
    </source>
</evidence>
<dbReference type="SUPFAM" id="SSF50814">
    <property type="entry name" value="Lipocalins"/>
    <property type="match status" value="1"/>
</dbReference>
<protein>
    <recommendedName>
        <fullName evidence="1">THAP4-like heme-binding domain-containing protein</fullName>
    </recommendedName>
</protein>
<name>Q0F3R6_9PROT</name>
<dbReference type="Proteomes" id="UP000005297">
    <property type="component" value="Unassembled WGS sequence"/>
</dbReference>
<feature type="domain" description="THAP4-like heme-binding" evidence="1">
    <location>
        <begin position="17"/>
        <end position="192"/>
    </location>
</feature>
<dbReference type="eggNOG" id="COG5514">
    <property type="taxonomic scope" value="Bacteria"/>
</dbReference>
<dbReference type="AlphaFoldDB" id="Q0F3R6"/>
<dbReference type="InterPro" id="IPR014878">
    <property type="entry name" value="THAP4-like_heme-bd"/>
</dbReference>
<keyword evidence="3" id="KW-1185">Reference proteome</keyword>
<dbReference type="RefSeq" id="WP_009851021.1">
    <property type="nucleotide sequence ID" value="NZ_DS022295.1"/>
</dbReference>
<evidence type="ECO:0000313" key="2">
    <source>
        <dbReference type="EMBL" id="EAU55875.1"/>
    </source>
</evidence>
<dbReference type="InParanoid" id="Q0F3R6"/>
<evidence type="ECO:0000313" key="3">
    <source>
        <dbReference type="Proteomes" id="UP000005297"/>
    </source>
</evidence>
<dbReference type="Gene3D" id="2.40.128.20">
    <property type="match status" value="1"/>
</dbReference>
<dbReference type="STRING" id="314344.AL013_03740"/>
<accession>Q0F3R6</accession>
<dbReference type="OrthoDB" id="9784808at2"/>
<gene>
    <name evidence="2" type="ORF">SPV1_03623</name>
</gene>
<sequence length="195" mass="21201">MDVFDKAVGGADIVSCLGPLSGLAGTWSGEAGIDVAAGRHGPVETPYRERLQFEPLGPVVNGPQLLYGLRYATTAWPLGCDDPFHEEVGYWLWDAKAGQVMRCFMVPRGVTINAGGDASADATAFTMQALLGSTTFGILSNPFLDQAFRTVRYDLSVELHEDGAFSYHEDTHLQIHGVEGIFHHTDCNRLTRITD</sequence>
<dbReference type="HOGENOM" id="CLU_087846_0_0_0"/>
<dbReference type="InterPro" id="IPR012674">
    <property type="entry name" value="Calycin"/>
</dbReference>